<dbReference type="STRING" id="90262.A0A1X2I1G8"/>
<evidence type="ECO:0000313" key="2">
    <source>
        <dbReference type="EMBL" id="ORZ07390.1"/>
    </source>
</evidence>
<organism evidence="2 3">
    <name type="scientific">Absidia repens</name>
    <dbReference type="NCBI Taxonomy" id="90262"/>
    <lineage>
        <taxon>Eukaryota</taxon>
        <taxon>Fungi</taxon>
        <taxon>Fungi incertae sedis</taxon>
        <taxon>Mucoromycota</taxon>
        <taxon>Mucoromycotina</taxon>
        <taxon>Mucoromycetes</taxon>
        <taxon>Mucorales</taxon>
        <taxon>Cunninghamellaceae</taxon>
        <taxon>Absidia</taxon>
    </lineage>
</organism>
<comment type="caution">
    <text evidence="2">The sequence shown here is derived from an EMBL/GenBank/DDBJ whole genome shotgun (WGS) entry which is preliminary data.</text>
</comment>
<dbReference type="AlphaFoldDB" id="A0A1X2I1G8"/>
<evidence type="ECO:0000313" key="3">
    <source>
        <dbReference type="Proteomes" id="UP000193560"/>
    </source>
</evidence>
<dbReference type="InterPro" id="IPR032675">
    <property type="entry name" value="LRR_dom_sf"/>
</dbReference>
<accession>A0A1X2I1G8</accession>
<dbReference type="InterPro" id="IPR001810">
    <property type="entry name" value="F-box_dom"/>
</dbReference>
<dbReference type="Gene3D" id="1.20.1280.50">
    <property type="match status" value="1"/>
</dbReference>
<dbReference type="Gene3D" id="3.80.10.10">
    <property type="entry name" value="Ribonuclease Inhibitor"/>
    <property type="match status" value="1"/>
</dbReference>
<reference evidence="2 3" key="1">
    <citation type="submission" date="2016-07" db="EMBL/GenBank/DDBJ databases">
        <title>Pervasive Adenine N6-methylation of Active Genes in Fungi.</title>
        <authorList>
            <consortium name="DOE Joint Genome Institute"/>
            <person name="Mondo S.J."/>
            <person name="Dannebaum R.O."/>
            <person name="Kuo R.C."/>
            <person name="Labutti K."/>
            <person name="Haridas S."/>
            <person name="Kuo A."/>
            <person name="Salamov A."/>
            <person name="Ahrendt S.R."/>
            <person name="Lipzen A."/>
            <person name="Sullivan W."/>
            <person name="Andreopoulos W.B."/>
            <person name="Clum A."/>
            <person name="Lindquist E."/>
            <person name="Daum C."/>
            <person name="Ramamoorthy G.K."/>
            <person name="Gryganskyi A."/>
            <person name="Culley D."/>
            <person name="Magnuson J.K."/>
            <person name="James T.Y."/>
            <person name="O'Malley M.A."/>
            <person name="Stajich J.E."/>
            <person name="Spatafora J.W."/>
            <person name="Visel A."/>
            <person name="Grigoriev I.V."/>
        </authorList>
    </citation>
    <scope>NUCLEOTIDE SEQUENCE [LARGE SCALE GENOMIC DNA]</scope>
    <source>
        <strain evidence="2 3">NRRL 1336</strain>
    </source>
</reference>
<dbReference type="PANTHER" id="PTHR13318">
    <property type="entry name" value="PARTNER OF PAIRED, ISOFORM B-RELATED"/>
    <property type="match status" value="1"/>
</dbReference>
<dbReference type="SUPFAM" id="SSF52047">
    <property type="entry name" value="RNI-like"/>
    <property type="match status" value="1"/>
</dbReference>
<gene>
    <name evidence="2" type="ORF">BCR42DRAFT_426175</name>
</gene>
<evidence type="ECO:0000259" key="1">
    <source>
        <dbReference type="Pfam" id="PF12937"/>
    </source>
</evidence>
<feature type="domain" description="F-box" evidence="1">
    <location>
        <begin position="65"/>
        <end position="121"/>
    </location>
</feature>
<dbReference type="OrthoDB" id="10257471at2759"/>
<keyword evidence="3" id="KW-1185">Reference proteome</keyword>
<dbReference type="GO" id="GO:0019005">
    <property type="term" value="C:SCF ubiquitin ligase complex"/>
    <property type="evidence" value="ECO:0007669"/>
    <property type="project" value="TreeGrafter"/>
</dbReference>
<dbReference type="Proteomes" id="UP000193560">
    <property type="component" value="Unassembled WGS sequence"/>
</dbReference>
<name>A0A1X2I1G8_9FUNG</name>
<protein>
    <recommendedName>
        <fullName evidence="1">F-box domain-containing protein</fullName>
    </recommendedName>
</protein>
<dbReference type="GO" id="GO:0031146">
    <property type="term" value="P:SCF-dependent proteasomal ubiquitin-dependent protein catabolic process"/>
    <property type="evidence" value="ECO:0007669"/>
    <property type="project" value="TreeGrafter"/>
</dbReference>
<dbReference type="EMBL" id="MCGE01000035">
    <property type="protein sequence ID" value="ORZ07390.1"/>
    <property type="molecule type" value="Genomic_DNA"/>
</dbReference>
<proteinExistence type="predicted"/>
<dbReference type="Pfam" id="PF12937">
    <property type="entry name" value="F-box-like"/>
    <property type="match status" value="1"/>
</dbReference>
<sequence length="423" mass="48328">MEWPRRTGKTSDIPCFSADDEYRYSHFTRGDAKKVKSYIKEILQHEQRTIEMKPDGTVIITPHLRQLPNEILAHIINHVLEVVPRYAFDNRRFAQQQNLYACTLVNKQFHSIANPLLWQEPVMGFDPTRDLHRLLDCLAVTQQPLGCYVRRLKLKNNFCTDATLLLLMSHLRRLETLSIENTAMFTDCAPITSISLQHLPRYCSQLTSLNLVNIILSDATIRAIGQHCRRLDEFAVHSSVGLCDDVFSALSNCPLKRLDLSYDYTKGTLTEKMVMDMTHFQDLTDLCLSLFEPSSLIMTLANNLQHNNTTTTIPWRHLKTIKLDLCDDIDDATFICFVKAHPHLQAIRLKQATLTDASLDAIAMSLRDLRQLTLVRVHGISSYGVRRLIQSCQGLVLVQFLKCKKIVATDFLGTRTTVQINCT</sequence>